<dbReference type="CDD" id="cd19411">
    <property type="entry name" value="MCP2201-like_sensor"/>
    <property type="match status" value="1"/>
</dbReference>
<dbReference type="InterPro" id="IPR047347">
    <property type="entry name" value="YvaQ-like_sensor"/>
</dbReference>
<accession>A0A4Y4CP98</accession>
<evidence type="ECO:0000259" key="6">
    <source>
        <dbReference type="PROSITE" id="PS50111"/>
    </source>
</evidence>
<proteinExistence type="inferred from homology"/>
<feature type="transmembrane region" description="Helical" evidence="5">
    <location>
        <begin position="198"/>
        <end position="218"/>
    </location>
</feature>
<dbReference type="GO" id="GO:0006935">
    <property type="term" value="P:chemotaxis"/>
    <property type="evidence" value="ECO:0007669"/>
    <property type="project" value="InterPro"/>
</dbReference>
<dbReference type="InterPro" id="IPR004089">
    <property type="entry name" value="MCPsignal_dom"/>
</dbReference>
<organism evidence="7 8">
    <name type="scientific">Zoogloea ramigera</name>
    <dbReference type="NCBI Taxonomy" id="350"/>
    <lineage>
        <taxon>Bacteria</taxon>
        <taxon>Pseudomonadati</taxon>
        <taxon>Pseudomonadota</taxon>
        <taxon>Betaproteobacteria</taxon>
        <taxon>Rhodocyclales</taxon>
        <taxon>Zoogloeaceae</taxon>
        <taxon>Zoogloea</taxon>
    </lineage>
</organism>
<protein>
    <submittedName>
        <fullName evidence="7">Methyl-accepting chemotaxis protein</fullName>
    </submittedName>
</protein>
<dbReference type="CDD" id="cd11386">
    <property type="entry name" value="MCP_signal"/>
    <property type="match status" value="1"/>
</dbReference>
<dbReference type="FunFam" id="1.10.287.950:FF:000001">
    <property type="entry name" value="Methyl-accepting chemotaxis sensory transducer"/>
    <property type="match status" value="1"/>
</dbReference>
<comment type="caution">
    <text evidence="7">The sequence shown here is derived from an EMBL/GenBank/DDBJ whole genome shotgun (WGS) entry which is preliminary data.</text>
</comment>
<evidence type="ECO:0000256" key="1">
    <source>
        <dbReference type="ARBA" id="ARBA00004370"/>
    </source>
</evidence>
<comment type="subcellular location">
    <subcellularLocation>
        <location evidence="1">Membrane</location>
    </subcellularLocation>
</comment>
<keyword evidence="5" id="KW-0812">Transmembrane</keyword>
<dbReference type="GO" id="GO:0016020">
    <property type="term" value="C:membrane"/>
    <property type="evidence" value="ECO:0007669"/>
    <property type="project" value="UniProtKB-SubCell"/>
</dbReference>
<evidence type="ECO:0000313" key="7">
    <source>
        <dbReference type="EMBL" id="GEC94096.1"/>
    </source>
</evidence>
<dbReference type="PRINTS" id="PR00260">
    <property type="entry name" value="CHEMTRNSDUCR"/>
</dbReference>
<comment type="similarity">
    <text evidence="3">Belongs to the methyl-accepting chemotaxis (MCP) protein family.</text>
</comment>
<dbReference type="AlphaFoldDB" id="A0A4Y4CP98"/>
<reference evidence="7 8" key="1">
    <citation type="submission" date="2019-06" db="EMBL/GenBank/DDBJ databases">
        <title>Whole genome shotgun sequence of Zoogloea ramigera NBRC 15342.</title>
        <authorList>
            <person name="Hosoyama A."/>
            <person name="Uohara A."/>
            <person name="Ohji S."/>
            <person name="Ichikawa N."/>
        </authorList>
    </citation>
    <scope>NUCLEOTIDE SEQUENCE [LARGE SCALE GENOMIC DNA]</scope>
    <source>
        <strain evidence="7 8">NBRC 15342</strain>
    </source>
</reference>
<dbReference type="EMBL" id="BJNV01000003">
    <property type="protein sequence ID" value="GEC94096.1"/>
    <property type="molecule type" value="Genomic_DNA"/>
</dbReference>
<dbReference type="SUPFAM" id="SSF58104">
    <property type="entry name" value="Methyl-accepting chemotaxis protein (MCP) signaling domain"/>
    <property type="match status" value="1"/>
</dbReference>
<evidence type="ECO:0000256" key="5">
    <source>
        <dbReference type="SAM" id="Phobius"/>
    </source>
</evidence>
<dbReference type="PANTHER" id="PTHR32089">
    <property type="entry name" value="METHYL-ACCEPTING CHEMOTAXIS PROTEIN MCPB"/>
    <property type="match status" value="1"/>
</dbReference>
<keyword evidence="8" id="KW-1185">Reference proteome</keyword>
<dbReference type="Gene3D" id="1.10.287.950">
    <property type="entry name" value="Methyl-accepting chemotaxis protein"/>
    <property type="match status" value="1"/>
</dbReference>
<dbReference type="GO" id="GO:0007165">
    <property type="term" value="P:signal transduction"/>
    <property type="evidence" value="ECO:0007669"/>
    <property type="project" value="UniProtKB-KW"/>
</dbReference>
<dbReference type="PANTHER" id="PTHR32089:SF112">
    <property type="entry name" value="LYSOZYME-LIKE PROTEIN-RELATED"/>
    <property type="match status" value="1"/>
</dbReference>
<dbReference type="GO" id="GO:0004888">
    <property type="term" value="F:transmembrane signaling receptor activity"/>
    <property type="evidence" value="ECO:0007669"/>
    <property type="project" value="InterPro"/>
</dbReference>
<dbReference type="InterPro" id="IPR004090">
    <property type="entry name" value="Chemotax_Me-accpt_rcpt"/>
</dbReference>
<dbReference type="PROSITE" id="PS50111">
    <property type="entry name" value="CHEMOTAXIS_TRANSDUC_2"/>
    <property type="match status" value="1"/>
</dbReference>
<name>A0A4Y4CP98_ZOORA</name>
<feature type="domain" description="Methyl-accepting transducer" evidence="6">
    <location>
        <begin position="280"/>
        <end position="516"/>
    </location>
</feature>
<keyword evidence="5" id="KW-0472">Membrane</keyword>
<evidence type="ECO:0000256" key="4">
    <source>
        <dbReference type="PROSITE-ProRule" id="PRU00284"/>
    </source>
</evidence>
<sequence>MKLIMPSPSSLTTGQRLALGFGLVLALIIGITAFGIQKVNLIDHTLTEITEVNAVKQRYAINFRGSVHDRAISLRDVTLVPDAAGLTAALQEIERLAAFYQTSATDLDKIFASDPDISQEERQLLTAIQASEARNLPLMQRVIQARQSGDVGGAQALLLAEARPALSEWLARINAFIDYQEKRNQAATAHAREVAGQFALFMVTLCGLAILIGSAIAFQITRQLSRALGGEPNQAAQAVTRIASGDLSMAVRAQHPDSMLAAVSRMQDDLRNLFTDIAQAATDLFHKADQVAQASHNARDAAANQADASAASAASIEGMTTSINEVSQIAHQTEANSARTAELSEQGVKVVQQAAAEMARIANTVIESTTQIRNLQQRSQEIGGIASVIREIAEQTNLLALNAAIEAARAGEAGRGFAVVADEVRKLAERTRSSTAEIARMIELVQHETEQSVVAMDTAAPQVQKGLALATEASGMLEEITRQAQDSLRNVQEVVRATAQQAGTATDIAQHMEKISAMSLETHGAMQENTTAVADLEQISSRLQQQVSRFRLG</sequence>
<dbReference type="Proteomes" id="UP000318422">
    <property type="component" value="Unassembled WGS sequence"/>
</dbReference>
<evidence type="ECO:0000313" key="8">
    <source>
        <dbReference type="Proteomes" id="UP000318422"/>
    </source>
</evidence>
<gene>
    <name evidence="7" type="ORF">ZRA01_01690</name>
</gene>
<dbReference type="Pfam" id="PF12729">
    <property type="entry name" value="4HB_MCP_1"/>
    <property type="match status" value="1"/>
</dbReference>
<dbReference type="InterPro" id="IPR024478">
    <property type="entry name" value="HlyB_4HB_MCP"/>
</dbReference>
<dbReference type="SMART" id="SM00283">
    <property type="entry name" value="MA"/>
    <property type="match status" value="1"/>
</dbReference>
<keyword evidence="2 4" id="KW-0807">Transducer</keyword>
<evidence type="ECO:0000256" key="2">
    <source>
        <dbReference type="ARBA" id="ARBA00023224"/>
    </source>
</evidence>
<evidence type="ECO:0000256" key="3">
    <source>
        <dbReference type="ARBA" id="ARBA00029447"/>
    </source>
</evidence>
<keyword evidence="5" id="KW-1133">Transmembrane helix</keyword>
<dbReference type="Pfam" id="PF00015">
    <property type="entry name" value="MCPsignal"/>
    <property type="match status" value="1"/>
</dbReference>